<gene>
    <name evidence="1" type="ORF">BBA_06605</name>
</gene>
<evidence type="ECO:0000313" key="1">
    <source>
        <dbReference type="EMBL" id="EJP64611.1"/>
    </source>
</evidence>
<accession>J5JNP6</accession>
<dbReference type="Proteomes" id="UP000002762">
    <property type="component" value="Unassembled WGS sequence"/>
</dbReference>
<dbReference type="EMBL" id="JH725168">
    <property type="protein sequence ID" value="EJP64611.1"/>
    <property type="molecule type" value="Genomic_DNA"/>
</dbReference>
<organism evidence="1 2">
    <name type="scientific">Beauveria bassiana (strain ARSEF 2860)</name>
    <name type="common">White muscardine disease fungus</name>
    <name type="synonym">Tritirachium shiotae</name>
    <dbReference type="NCBI Taxonomy" id="655819"/>
    <lineage>
        <taxon>Eukaryota</taxon>
        <taxon>Fungi</taxon>
        <taxon>Dikarya</taxon>
        <taxon>Ascomycota</taxon>
        <taxon>Pezizomycotina</taxon>
        <taxon>Sordariomycetes</taxon>
        <taxon>Hypocreomycetidae</taxon>
        <taxon>Hypocreales</taxon>
        <taxon>Cordycipitaceae</taxon>
        <taxon>Beauveria</taxon>
    </lineage>
</organism>
<dbReference type="GeneID" id="19889617"/>
<keyword evidence="2" id="KW-1185">Reference proteome</keyword>
<name>J5JNP6_BEAB2</name>
<sequence>MSVESVEVKDRNTRRKLLRKYDGGLNRRLQYREGSLIHTHYLIYKQTDKDFDTATKAYRTAALELAEILTKIAHAAVTAAILAANLRKQFNEACGDVLTMKRQLHGHIKREKALRGRAQRYLSLHRQHAAASDETLRKTLRGEAHPRVAIYPMQV</sequence>
<dbReference type="OrthoDB" id="10349941at2759"/>
<evidence type="ECO:0000313" key="2">
    <source>
        <dbReference type="Proteomes" id="UP000002762"/>
    </source>
</evidence>
<dbReference type="AlphaFoldDB" id="J5JNP6"/>
<dbReference type="RefSeq" id="XP_008599924.1">
    <property type="nucleotide sequence ID" value="XM_008601702.1"/>
</dbReference>
<reference evidence="1 2" key="1">
    <citation type="journal article" date="2012" name="Sci. Rep.">
        <title>Genomic perspectives on the evolution of fungal entomopathogenicity in Beauveria bassiana.</title>
        <authorList>
            <person name="Xiao G."/>
            <person name="Ying S.H."/>
            <person name="Zheng P."/>
            <person name="Wang Z.L."/>
            <person name="Zhang S."/>
            <person name="Xie X.Q."/>
            <person name="Shang Y."/>
            <person name="St Leger R.J."/>
            <person name="Zhao G.P."/>
            <person name="Wang C."/>
            <person name="Feng M.G."/>
        </authorList>
    </citation>
    <scope>NUCLEOTIDE SEQUENCE [LARGE SCALE GENOMIC DNA]</scope>
    <source>
        <strain evidence="1 2">ARSEF 2860</strain>
    </source>
</reference>
<dbReference type="HOGENOM" id="CLU_1695160_0_0_1"/>
<proteinExistence type="predicted"/>
<protein>
    <submittedName>
        <fullName evidence="1">Uncharacterized protein</fullName>
    </submittedName>
</protein>
<dbReference type="InParanoid" id="J5JNP6"/>